<dbReference type="InterPro" id="IPR002937">
    <property type="entry name" value="Amino_oxidase"/>
</dbReference>
<dbReference type="InterPro" id="IPR050464">
    <property type="entry name" value="Zeta_carotene_desat/Oxidored"/>
</dbReference>
<proteinExistence type="predicted"/>
<name>A0A934S0G6_9BACT</name>
<gene>
    <name evidence="2" type="ORF">JIN87_24645</name>
</gene>
<dbReference type="EMBL" id="JAENIL010000070">
    <property type="protein sequence ID" value="MBK1880097.1"/>
    <property type="molecule type" value="Genomic_DNA"/>
</dbReference>
<dbReference type="Proteomes" id="UP000617628">
    <property type="component" value="Unassembled WGS sequence"/>
</dbReference>
<evidence type="ECO:0000313" key="3">
    <source>
        <dbReference type="Proteomes" id="UP000617628"/>
    </source>
</evidence>
<sequence length="427" mass="48483">MKQSVAVIGSGIAGMASAYYLREHFDVHLYESDNYIGGHTNTQFVTEDGKDIPIDTGFMVFNDYTYPNLVRLFDELEVTSYPTSMSFGVRNDNSGLEYSSNRGKGFFAQKRRLASPNHWQLLRDIKHFFKQAQDTANSSSPPEYTIADFARDKGISDRAMNDFVIPMAGAIWSTPPAGILSFPAVPLLRFMNNHQMLGIGIQYQWKTVEGGSEQYKRKLLDKLPNKPLPAWGARKILQSENEATLFFRDGSSRPYQHVIIATHADDALRLIVNPSAQQEALLSKFKYNKNVATLHSDESVMPKARNAWASWNVSHKRNAPDWRFSTHYWMNSLQRLDTDKNYFVSVDSYQAIDQGKIHWQKEYTHPRFDAGAITAQKSLGTLNESGPVSFCGSYFRNGFHEDALWSALQAVNKLLKRKESNHELATL</sequence>
<organism evidence="2 3">
    <name type="scientific">Pelagicoccus mobilis</name>
    <dbReference type="NCBI Taxonomy" id="415221"/>
    <lineage>
        <taxon>Bacteria</taxon>
        <taxon>Pseudomonadati</taxon>
        <taxon>Verrucomicrobiota</taxon>
        <taxon>Opitutia</taxon>
        <taxon>Puniceicoccales</taxon>
        <taxon>Pelagicoccaceae</taxon>
        <taxon>Pelagicoccus</taxon>
    </lineage>
</organism>
<dbReference type="AlphaFoldDB" id="A0A934S0G6"/>
<evidence type="ECO:0000259" key="1">
    <source>
        <dbReference type="Pfam" id="PF01593"/>
    </source>
</evidence>
<accession>A0A934S0G6</accession>
<keyword evidence="3" id="KW-1185">Reference proteome</keyword>
<dbReference type="SUPFAM" id="SSF51905">
    <property type="entry name" value="FAD/NAD(P)-binding domain"/>
    <property type="match status" value="1"/>
</dbReference>
<dbReference type="RefSeq" id="WP_200358675.1">
    <property type="nucleotide sequence ID" value="NZ_JAENIL010000070.1"/>
</dbReference>
<dbReference type="Gene3D" id="3.50.50.60">
    <property type="entry name" value="FAD/NAD(P)-binding domain"/>
    <property type="match status" value="1"/>
</dbReference>
<protein>
    <submittedName>
        <fullName evidence="2">FAD-dependent oxidoreductase</fullName>
    </submittedName>
</protein>
<reference evidence="2" key="1">
    <citation type="submission" date="2021-01" db="EMBL/GenBank/DDBJ databases">
        <title>Modified the classification status of verrucomicrobia.</title>
        <authorList>
            <person name="Feng X."/>
        </authorList>
    </citation>
    <scope>NUCLEOTIDE SEQUENCE</scope>
    <source>
        <strain evidence="2">KCTC 13126</strain>
    </source>
</reference>
<evidence type="ECO:0000313" key="2">
    <source>
        <dbReference type="EMBL" id="MBK1880097.1"/>
    </source>
</evidence>
<dbReference type="GO" id="GO:0016491">
    <property type="term" value="F:oxidoreductase activity"/>
    <property type="evidence" value="ECO:0007669"/>
    <property type="project" value="InterPro"/>
</dbReference>
<feature type="domain" description="Amine oxidase" evidence="1">
    <location>
        <begin position="12"/>
        <end position="276"/>
    </location>
</feature>
<dbReference type="InterPro" id="IPR036188">
    <property type="entry name" value="FAD/NAD-bd_sf"/>
</dbReference>
<dbReference type="Pfam" id="PF01593">
    <property type="entry name" value="Amino_oxidase"/>
    <property type="match status" value="1"/>
</dbReference>
<dbReference type="PANTHER" id="PTHR42923">
    <property type="entry name" value="PROTOPORPHYRINOGEN OXIDASE"/>
    <property type="match status" value="1"/>
</dbReference>
<dbReference type="PANTHER" id="PTHR42923:SF17">
    <property type="entry name" value="AMINE OXIDASE DOMAIN-CONTAINING PROTEIN"/>
    <property type="match status" value="1"/>
</dbReference>
<comment type="caution">
    <text evidence="2">The sequence shown here is derived from an EMBL/GenBank/DDBJ whole genome shotgun (WGS) entry which is preliminary data.</text>
</comment>